<dbReference type="Gene3D" id="3.40.50.150">
    <property type="entry name" value="Vaccinia Virus protein VP39"/>
    <property type="match status" value="1"/>
</dbReference>
<keyword evidence="1" id="KW-0489">Methyltransferase</keyword>
<dbReference type="CDD" id="cd02440">
    <property type="entry name" value="AdoMet_MTases"/>
    <property type="match status" value="1"/>
</dbReference>
<dbReference type="EMBL" id="CP053985">
    <property type="protein sequence ID" value="QKH35940.1"/>
    <property type="molecule type" value="Genomic_DNA"/>
</dbReference>
<dbReference type="Pfam" id="PF13489">
    <property type="entry name" value="Methyltransf_23"/>
    <property type="match status" value="1"/>
</dbReference>
<accession>A0A7D4HYH3</accession>
<evidence type="ECO:0000313" key="1">
    <source>
        <dbReference type="EMBL" id="QKH35940.1"/>
    </source>
</evidence>
<dbReference type="SUPFAM" id="SSF53335">
    <property type="entry name" value="S-adenosyl-L-methionine-dependent methyltransferases"/>
    <property type="match status" value="1"/>
</dbReference>
<reference evidence="1 2" key="1">
    <citation type="submission" date="2020-05" db="EMBL/GenBank/DDBJ databases">
        <title>FDA dAtabase for Regulatory Grade micrObial Sequences (FDA-ARGOS): Supporting development and validation of Infectious Disease Dx tests.</title>
        <authorList>
            <person name="Sproer C."/>
            <person name="Gronow S."/>
            <person name="Severitt S."/>
            <person name="Schroder I."/>
            <person name="Tallon L."/>
            <person name="Sadzewicz L."/>
            <person name="Zhao X."/>
            <person name="Vavikolanu K."/>
            <person name="Mehta A."/>
            <person name="Aluvathingal J."/>
            <person name="Nadendla S."/>
            <person name="Myers T."/>
            <person name="Yan Y."/>
            <person name="Sichtig H."/>
        </authorList>
    </citation>
    <scope>NUCLEOTIDE SEQUENCE [LARGE SCALE GENOMIC DNA]</scope>
    <source>
        <strain evidence="1 2">FDAARGOS_790</strain>
    </source>
</reference>
<dbReference type="GO" id="GO:0032259">
    <property type="term" value="P:methylation"/>
    <property type="evidence" value="ECO:0007669"/>
    <property type="project" value="UniProtKB-KW"/>
</dbReference>
<dbReference type="KEGG" id="apes:FOC84_13705"/>
<keyword evidence="2" id="KW-1185">Reference proteome</keyword>
<organism evidence="1 2">
    <name type="scientific">Achromobacter pestifer</name>
    <dbReference type="NCBI Taxonomy" id="1353889"/>
    <lineage>
        <taxon>Bacteria</taxon>
        <taxon>Pseudomonadati</taxon>
        <taxon>Pseudomonadota</taxon>
        <taxon>Betaproteobacteria</taxon>
        <taxon>Burkholderiales</taxon>
        <taxon>Alcaligenaceae</taxon>
        <taxon>Achromobacter</taxon>
    </lineage>
</organism>
<proteinExistence type="predicted"/>
<dbReference type="GO" id="GO:0008168">
    <property type="term" value="F:methyltransferase activity"/>
    <property type="evidence" value="ECO:0007669"/>
    <property type="project" value="UniProtKB-KW"/>
</dbReference>
<gene>
    <name evidence="1" type="ORF">FOC84_13705</name>
</gene>
<protein>
    <submittedName>
        <fullName evidence="1">Class I SAM-dependent methyltransferase</fullName>
    </submittedName>
</protein>
<dbReference type="Proteomes" id="UP000500970">
    <property type="component" value="Chromosome"/>
</dbReference>
<evidence type="ECO:0000313" key="2">
    <source>
        <dbReference type="Proteomes" id="UP000500970"/>
    </source>
</evidence>
<sequence>MKQCLACSAVFPREQPGCPSCHAKPVLVDGFEAYAPELAREGGGFKESHFSELASLEEGHFWFEARNELIAWALEKYCADRESFLEIGCGTGFVLSGMARRFSFARLLGSEIFSQGLHFAAQRVPQASFIQMDARKIPFSEEFDVIGAFDVLEHIQEDEAVLRQIHQALKPKGMLLLTVPQHDWLWSPSDDYACHVRRYSARDCHAKLRAAGFHIVRSTSFVSLLLPLMMASRLKKRKQGGEFDVTDEFKLSPKLNSILYRVMKGEASLIKAGVDFAAGGSRFVIAQRIEKQ</sequence>
<name>A0A7D4HYH3_9BURK</name>
<dbReference type="AlphaFoldDB" id="A0A7D4HYH3"/>
<dbReference type="PANTHER" id="PTHR43861">
    <property type="entry name" value="TRANS-ACONITATE 2-METHYLTRANSFERASE-RELATED"/>
    <property type="match status" value="1"/>
</dbReference>
<keyword evidence="1" id="KW-0808">Transferase</keyword>
<dbReference type="RefSeq" id="WP_173144870.1">
    <property type="nucleotide sequence ID" value="NZ_CP053985.1"/>
</dbReference>
<dbReference type="InterPro" id="IPR029063">
    <property type="entry name" value="SAM-dependent_MTases_sf"/>
</dbReference>